<protein>
    <submittedName>
        <fullName evidence="1">Uncharacterized protein</fullName>
    </submittedName>
</protein>
<gene>
    <name evidence="1" type="ORF">L227DRAFT_610850</name>
</gene>
<evidence type="ECO:0000313" key="1">
    <source>
        <dbReference type="EMBL" id="RPD60748.1"/>
    </source>
</evidence>
<proteinExistence type="predicted"/>
<dbReference type="AlphaFoldDB" id="A0A5C2SBT8"/>
<sequence length="156" mass="17567">MPQSRADKQMSQQFLGSDDTGFMAAVAAQMQSSWDKKRKEKEAKYLQTSKAELNACITSRLEEYTAAMTDLNSAYDKFVLDYAQVDDQIRKLWLQLLQEQQKLLALSEKKHKTAVETDKEREKGQVKGMAIAKKAVEGQHQPTPAPICLQLINSSG</sequence>
<organism evidence="1 2">
    <name type="scientific">Lentinus tigrinus ALCF2SS1-6</name>
    <dbReference type="NCBI Taxonomy" id="1328759"/>
    <lineage>
        <taxon>Eukaryota</taxon>
        <taxon>Fungi</taxon>
        <taxon>Dikarya</taxon>
        <taxon>Basidiomycota</taxon>
        <taxon>Agaricomycotina</taxon>
        <taxon>Agaricomycetes</taxon>
        <taxon>Polyporales</taxon>
        <taxon>Polyporaceae</taxon>
        <taxon>Lentinus</taxon>
    </lineage>
</organism>
<keyword evidence="2" id="KW-1185">Reference proteome</keyword>
<dbReference type="Proteomes" id="UP000313359">
    <property type="component" value="Unassembled WGS sequence"/>
</dbReference>
<accession>A0A5C2SBT8</accession>
<dbReference type="OrthoDB" id="3235454at2759"/>
<evidence type="ECO:0000313" key="2">
    <source>
        <dbReference type="Proteomes" id="UP000313359"/>
    </source>
</evidence>
<name>A0A5C2SBT8_9APHY</name>
<dbReference type="EMBL" id="ML122264">
    <property type="protein sequence ID" value="RPD60748.1"/>
    <property type="molecule type" value="Genomic_DNA"/>
</dbReference>
<reference evidence="1" key="1">
    <citation type="journal article" date="2018" name="Genome Biol. Evol.">
        <title>Genomics and development of Lentinus tigrinus, a white-rot wood-decaying mushroom with dimorphic fruiting bodies.</title>
        <authorList>
            <person name="Wu B."/>
            <person name="Xu Z."/>
            <person name="Knudson A."/>
            <person name="Carlson A."/>
            <person name="Chen N."/>
            <person name="Kovaka S."/>
            <person name="LaButti K."/>
            <person name="Lipzen A."/>
            <person name="Pennachio C."/>
            <person name="Riley R."/>
            <person name="Schakwitz W."/>
            <person name="Umezawa K."/>
            <person name="Ohm R.A."/>
            <person name="Grigoriev I.V."/>
            <person name="Nagy L.G."/>
            <person name="Gibbons J."/>
            <person name="Hibbett D."/>
        </authorList>
    </citation>
    <scope>NUCLEOTIDE SEQUENCE [LARGE SCALE GENOMIC DNA]</scope>
    <source>
        <strain evidence="1">ALCF2SS1-6</strain>
    </source>
</reference>